<evidence type="ECO:0008006" key="3">
    <source>
        <dbReference type="Google" id="ProtNLM"/>
    </source>
</evidence>
<dbReference type="InterPro" id="IPR028979">
    <property type="entry name" value="Ser_kin/Pase_Hpr-like_N_sf"/>
</dbReference>
<dbReference type="STRING" id="1528.SAMN04488579_11946"/>
<evidence type="ECO:0000313" key="1">
    <source>
        <dbReference type="EMBL" id="SDY19247.1"/>
    </source>
</evidence>
<protein>
    <recommendedName>
        <fullName evidence="3">DRTGG domain-containing protein</fullName>
    </recommendedName>
</protein>
<dbReference type="OrthoDB" id="9800356at2"/>
<name>A0A1H3HUS7_EUBBA</name>
<proteinExistence type="predicted"/>
<organism evidence="1 2">
    <name type="scientific">Eubacterium barkeri</name>
    <name type="common">Clostridium barkeri</name>
    <dbReference type="NCBI Taxonomy" id="1528"/>
    <lineage>
        <taxon>Bacteria</taxon>
        <taxon>Bacillati</taxon>
        <taxon>Bacillota</taxon>
        <taxon>Clostridia</taxon>
        <taxon>Eubacteriales</taxon>
        <taxon>Eubacteriaceae</taxon>
        <taxon>Eubacterium</taxon>
    </lineage>
</organism>
<keyword evidence="2" id="KW-1185">Reference proteome</keyword>
<evidence type="ECO:0000313" key="2">
    <source>
        <dbReference type="Proteomes" id="UP000199652"/>
    </source>
</evidence>
<dbReference type="AlphaFoldDB" id="A0A1H3HUS7"/>
<dbReference type="Gene3D" id="3.40.1390.20">
    <property type="entry name" value="HprK N-terminal domain-like"/>
    <property type="match status" value="1"/>
</dbReference>
<dbReference type="Proteomes" id="UP000199652">
    <property type="component" value="Unassembled WGS sequence"/>
</dbReference>
<accession>A0A1H3HUS7</accession>
<sequence>MKVKDLLNLDGFIPANPECIAEQVIESGYVGDLLSWVMGNADNGCAWVTIQTHLNIIAVATLLEMACVIIPEGAEIEADTLAKATEEGVPLFTTEKNAFEVCALLASFDIK</sequence>
<dbReference type="EMBL" id="FNOU01000019">
    <property type="protein sequence ID" value="SDY19247.1"/>
    <property type="molecule type" value="Genomic_DNA"/>
</dbReference>
<reference evidence="2" key="1">
    <citation type="submission" date="2016-10" db="EMBL/GenBank/DDBJ databases">
        <authorList>
            <person name="Varghese N."/>
            <person name="Submissions S."/>
        </authorList>
    </citation>
    <scope>NUCLEOTIDE SEQUENCE [LARGE SCALE GENOMIC DNA]</scope>
    <source>
        <strain evidence="2">VPI 5359</strain>
    </source>
</reference>
<dbReference type="SUPFAM" id="SSF75138">
    <property type="entry name" value="HprK N-terminal domain-like"/>
    <property type="match status" value="1"/>
</dbReference>
<gene>
    <name evidence="1" type="ORF">SAMN04488579_11946</name>
</gene>
<dbReference type="RefSeq" id="WP_090246339.1">
    <property type="nucleotide sequence ID" value="NZ_FNOU01000019.1"/>
</dbReference>